<feature type="transmembrane region" description="Helical" evidence="6">
    <location>
        <begin position="211"/>
        <end position="233"/>
    </location>
</feature>
<dbReference type="EMBL" id="CP159837">
    <property type="protein sequence ID" value="XCM36393.1"/>
    <property type="molecule type" value="Genomic_DNA"/>
</dbReference>
<dbReference type="RefSeq" id="WP_242049688.1">
    <property type="nucleotide sequence ID" value="NZ_CP159837.1"/>
</dbReference>
<feature type="transmembrane region" description="Helical" evidence="6">
    <location>
        <begin position="12"/>
        <end position="33"/>
    </location>
</feature>
<dbReference type="GO" id="GO:0005886">
    <property type="term" value="C:plasma membrane"/>
    <property type="evidence" value="ECO:0007669"/>
    <property type="project" value="UniProtKB-SubCell"/>
</dbReference>
<feature type="transmembrane region" description="Helical" evidence="6">
    <location>
        <begin position="132"/>
        <end position="153"/>
    </location>
</feature>
<accession>A0AAU8JC54</accession>
<gene>
    <name evidence="7" type="ORF">ABWT76_005151</name>
</gene>
<sequence length="317" mass="34993">MMKTRTSTPFPVSQVISAIVGFVLFGLAIWTISQELKKYPPSEVIQSLNRIPDQYLILAIALMMINYIILAGYDLLAMRYIRCSLPPQKTILAGFISYAVSNSIGFALLSGSAIRYHFYSRWGLSATEIAKIIAFCNLSFWIGLFAVGGVLFLLEPLAVPSLLHLPFESVHPIGAIFLAIVLIYFFWNLLSHRQSIRIGKWTIPHLSWQISLTQIVVTSIDWGLAAGVLYLLLPKPTLLSYPGFFGIYLLAQISGIISNVPGGLGVVETVLLLSLSPSIASADLLGALLAYRGIYYFVPLIVAIALLIFNKFSQKFD</sequence>
<evidence type="ECO:0000256" key="5">
    <source>
        <dbReference type="ARBA" id="ARBA00023136"/>
    </source>
</evidence>
<evidence type="ECO:0000256" key="1">
    <source>
        <dbReference type="ARBA" id="ARBA00004651"/>
    </source>
</evidence>
<dbReference type="PANTHER" id="PTHR39087:SF2">
    <property type="entry name" value="UPF0104 MEMBRANE PROTEIN MJ1595"/>
    <property type="match status" value="1"/>
</dbReference>
<keyword evidence="5 6" id="KW-0472">Membrane</keyword>
<dbReference type="Pfam" id="PF03706">
    <property type="entry name" value="LPG_synthase_TM"/>
    <property type="match status" value="1"/>
</dbReference>
<keyword evidence="2" id="KW-1003">Cell membrane</keyword>
<feature type="transmembrane region" description="Helical" evidence="6">
    <location>
        <begin position="294"/>
        <end position="312"/>
    </location>
</feature>
<feature type="transmembrane region" description="Helical" evidence="6">
    <location>
        <begin position="54"/>
        <end position="71"/>
    </location>
</feature>
<dbReference type="AlphaFoldDB" id="A0AAU8JC54"/>
<organism evidence="7">
    <name type="scientific">Planktothricoides raciborskii GIHE-MW2</name>
    <dbReference type="NCBI Taxonomy" id="2792601"/>
    <lineage>
        <taxon>Bacteria</taxon>
        <taxon>Bacillati</taxon>
        <taxon>Cyanobacteriota</taxon>
        <taxon>Cyanophyceae</taxon>
        <taxon>Oscillatoriophycideae</taxon>
        <taxon>Oscillatoriales</taxon>
        <taxon>Oscillatoriaceae</taxon>
        <taxon>Planktothricoides</taxon>
    </lineage>
</organism>
<dbReference type="PANTHER" id="PTHR39087">
    <property type="entry name" value="UPF0104 MEMBRANE PROTEIN MJ1595"/>
    <property type="match status" value="1"/>
</dbReference>
<reference evidence="7" key="1">
    <citation type="submission" date="2024-07" db="EMBL/GenBank/DDBJ databases">
        <authorList>
            <person name="Kim Y.J."/>
            <person name="Jeong J.Y."/>
        </authorList>
    </citation>
    <scope>NUCLEOTIDE SEQUENCE</scope>
    <source>
        <strain evidence="7">GIHE-MW2</strain>
    </source>
</reference>
<proteinExistence type="predicted"/>
<protein>
    <submittedName>
        <fullName evidence="7">Lysylphosphatidylglycerol synthase domain-containing protein</fullName>
    </submittedName>
</protein>
<name>A0AAU8JC54_9CYAN</name>
<comment type="subcellular location">
    <subcellularLocation>
        <location evidence="1">Cell membrane</location>
        <topology evidence="1">Multi-pass membrane protein</topology>
    </subcellularLocation>
</comment>
<dbReference type="InterPro" id="IPR022791">
    <property type="entry name" value="L-PG_synthase/AglD"/>
</dbReference>
<feature type="transmembrane region" description="Helical" evidence="6">
    <location>
        <begin position="173"/>
        <end position="190"/>
    </location>
</feature>
<evidence type="ECO:0000256" key="6">
    <source>
        <dbReference type="SAM" id="Phobius"/>
    </source>
</evidence>
<evidence type="ECO:0000313" key="7">
    <source>
        <dbReference type="EMBL" id="XCM36393.1"/>
    </source>
</evidence>
<evidence type="ECO:0000256" key="4">
    <source>
        <dbReference type="ARBA" id="ARBA00022989"/>
    </source>
</evidence>
<keyword evidence="4 6" id="KW-1133">Transmembrane helix</keyword>
<keyword evidence="3 6" id="KW-0812">Transmembrane</keyword>
<evidence type="ECO:0000256" key="3">
    <source>
        <dbReference type="ARBA" id="ARBA00022692"/>
    </source>
</evidence>
<evidence type="ECO:0000256" key="2">
    <source>
        <dbReference type="ARBA" id="ARBA00022475"/>
    </source>
</evidence>
<feature type="transmembrane region" description="Helical" evidence="6">
    <location>
        <begin position="91"/>
        <end position="111"/>
    </location>
</feature>